<feature type="region of interest" description="Disordered" evidence="1">
    <location>
        <begin position="61"/>
        <end position="112"/>
    </location>
</feature>
<keyword evidence="3" id="KW-1185">Reference proteome</keyword>
<organism evidence="2 3">
    <name type="scientific">Venturia effusa</name>
    <dbReference type="NCBI Taxonomy" id="50376"/>
    <lineage>
        <taxon>Eukaryota</taxon>
        <taxon>Fungi</taxon>
        <taxon>Dikarya</taxon>
        <taxon>Ascomycota</taxon>
        <taxon>Pezizomycotina</taxon>
        <taxon>Dothideomycetes</taxon>
        <taxon>Pleosporomycetidae</taxon>
        <taxon>Venturiales</taxon>
        <taxon>Venturiaceae</taxon>
        <taxon>Venturia</taxon>
    </lineage>
</organism>
<evidence type="ECO:0000313" key="3">
    <source>
        <dbReference type="Proteomes" id="UP000316270"/>
    </source>
</evidence>
<dbReference type="Proteomes" id="UP000316270">
    <property type="component" value="Chromosome 5"/>
</dbReference>
<evidence type="ECO:0000256" key="1">
    <source>
        <dbReference type="SAM" id="MobiDB-lite"/>
    </source>
</evidence>
<proteinExistence type="predicted"/>
<protein>
    <submittedName>
        <fullName evidence="2">Uncharacterized protein</fullName>
    </submittedName>
</protein>
<feature type="compositionally biased region" description="Basic residues" evidence="1">
    <location>
        <begin position="101"/>
        <end position="112"/>
    </location>
</feature>
<dbReference type="EMBL" id="CP042189">
    <property type="protein sequence ID" value="QDS70744.1"/>
    <property type="molecule type" value="Genomic_DNA"/>
</dbReference>
<evidence type="ECO:0000313" key="2">
    <source>
        <dbReference type="EMBL" id="QDS70744.1"/>
    </source>
</evidence>
<accession>A0A517L551</accession>
<name>A0A517L551_9PEZI</name>
<reference evidence="2 3" key="1">
    <citation type="submission" date="2019-07" db="EMBL/GenBank/DDBJ databases">
        <title>Finished genome of Venturia effusa.</title>
        <authorList>
            <person name="Young C.A."/>
            <person name="Cox M.P."/>
            <person name="Ganley A.R.D."/>
            <person name="David W.J."/>
        </authorList>
    </citation>
    <scope>NUCLEOTIDE SEQUENCE [LARGE SCALE GENOMIC DNA]</scope>
    <source>
        <strain evidence="3">albino</strain>
    </source>
</reference>
<sequence length="112" mass="12281">MSNSGNSHHCPQCQGPHTSLCLNKGHSAYCEHPVCQASENRGIFSVKHGCSIHPYSTRWNLNRKPNYKGDTTPPHVEPMRSTPKADTKNAVEPASNAKTAKVGKGKTKKMKK</sequence>
<gene>
    <name evidence="2" type="ORF">FKW77_003368</name>
</gene>
<dbReference type="AlphaFoldDB" id="A0A517L551"/>